<dbReference type="InterPro" id="IPR038722">
    <property type="entry name" value="Ner_HTH_dom"/>
</dbReference>
<comment type="similarity">
    <text evidence="1">Belongs to the ner transcriptional regulatory family.</text>
</comment>
<dbReference type="Proteomes" id="UP001220662">
    <property type="component" value="Unassembled WGS sequence"/>
</dbReference>
<keyword evidence="2" id="KW-0805">Transcription regulation</keyword>
<sequence>MNTAEIPLDPSLRWEWVKYQLRANESSLASVARELGVTGPAVKNAKRKPYPRVERAIAAKLGLLPIDIWPERWASNDEPHRRRPHRAECASGAGRKHNAAYAQGHRKTGTEA</sequence>
<evidence type="ECO:0000313" key="8">
    <source>
        <dbReference type="Proteomes" id="UP001220662"/>
    </source>
</evidence>
<dbReference type="Gene3D" id="1.10.260.40">
    <property type="entry name" value="lambda repressor-like DNA-binding domains"/>
    <property type="match status" value="1"/>
</dbReference>
<dbReference type="RefSeq" id="WP_276213624.1">
    <property type="nucleotide sequence ID" value="NZ_CP141948.1"/>
</dbReference>
<evidence type="ECO:0000256" key="5">
    <source>
        <dbReference type="SAM" id="MobiDB-lite"/>
    </source>
</evidence>
<proteinExistence type="inferred from homology"/>
<evidence type="ECO:0000256" key="1">
    <source>
        <dbReference type="ARBA" id="ARBA00006157"/>
    </source>
</evidence>
<protein>
    <submittedName>
        <fullName evidence="7">Helix-turn-helix domain-containing protein</fullName>
    </submittedName>
</protein>
<gene>
    <name evidence="7" type="ORF">P3W55_01850</name>
</gene>
<evidence type="ECO:0000256" key="2">
    <source>
        <dbReference type="ARBA" id="ARBA00023015"/>
    </source>
</evidence>
<name>A0AAW6P2R1_9PSED</name>
<evidence type="ECO:0000256" key="3">
    <source>
        <dbReference type="ARBA" id="ARBA00023125"/>
    </source>
</evidence>
<accession>A0AAW6P2R1</accession>
<dbReference type="GO" id="GO:0003677">
    <property type="term" value="F:DNA binding"/>
    <property type="evidence" value="ECO:0007669"/>
    <property type="project" value="UniProtKB-KW"/>
</dbReference>
<keyword evidence="3" id="KW-0238">DNA-binding</keyword>
<dbReference type="AlphaFoldDB" id="A0AAW6P2R1"/>
<feature type="region of interest" description="Disordered" evidence="5">
    <location>
        <begin position="76"/>
        <end position="112"/>
    </location>
</feature>
<dbReference type="SUPFAM" id="SSF47413">
    <property type="entry name" value="lambda repressor-like DNA-binding domains"/>
    <property type="match status" value="1"/>
</dbReference>
<dbReference type="EMBL" id="JARJLR010000042">
    <property type="protein sequence ID" value="MDF3840449.1"/>
    <property type="molecule type" value="Genomic_DNA"/>
</dbReference>
<dbReference type="InterPro" id="IPR010982">
    <property type="entry name" value="Lambda_DNA-bd_dom_sf"/>
</dbReference>
<dbReference type="Pfam" id="PF13693">
    <property type="entry name" value="HTH_35"/>
    <property type="match status" value="1"/>
</dbReference>
<keyword evidence="4" id="KW-0804">Transcription</keyword>
<evidence type="ECO:0000313" key="7">
    <source>
        <dbReference type="EMBL" id="MDF3840449.1"/>
    </source>
</evidence>
<reference evidence="7" key="1">
    <citation type="submission" date="2023-03" db="EMBL/GenBank/DDBJ databases">
        <title>Draft assemblies of triclosan tolerant bacteria isolated from returned activated sludge.</title>
        <authorList>
            <person name="Van Hamelsveld S."/>
        </authorList>
    </citation>
    <scope>NUCLEOTIDE SEQUENCE</scope>
    <source>
        <strain evidence="7">GW210015_S63</strain>
    </source>
</reference>
<comment type="caution">
    <text evidence="7">The sequence shown here is derived from an EMBL/GenBank/DDBJ whole genome shotgun (WGS) entry which is preliminary data.</text>
</comment>
<evidence type="ECO:0000256" key="4">
    <source>
        <dbReference type="ARBA" id="ARBA00023163"/>
    </source>
</evidence>
<organism evidence="7 8">
    <name type="scientific">Pseudomonas citronellolis</name>
    <dbReference type="NCBI Taxonomy" id="53408"/>
    <lineage>
        <taxon>Bacteria</taxon>
        <taxon>Pseudomonadati</taxon>
        <taxon>Pseudomonadota</taxon>
        <taxon>Gammaproteobacteria</taxon>
        <taxon>Pseudomonadales</taxon>
        <taxon>Pseudomonadaceae</taxon>
        <taxon>Pseudomonas</taxon>
    </lineage>
</organism>
<feature type="domain" description="Ner winged helix-turn-helix DNA-binding" evidence="6">
    <location>
        <begin position="18"/>
        <end position="83"/>
    </location>
</feature>
<evidence type="ECO:0000259" key="6">
    <source>
        <dbReference type="Pfam" id="PF13693"/>
    </source>
</evidence>